<evidence type="ECO:0000256" key="5">
    <source>
        <dbReference type="SAM" id="MobiDB-lite"/>
    </source>
</evidence>
<proteinExistence type="predicted"/>
<dbReference type="Gene3D" id="1.20.890.10">
    <property type="entry name" value="cAMP-dependent protein kinase regulatory subunit, dimerization-anchoring domain"/>
    <property type="match status" value="1"/>
</dbReference>
<reference evidence="6" key="1">
    <citation type="submission" date="2025-08" db="UniProtKB">
        <authorList>
            <consortium name="Ensembl"/>
        </authorList>
    </citation>
    <scope>IDENTIFICATION</scope>
</reference>
<dbReference type="Gene3D" id="3.40.50.720">
    <property type="entry name" value="NAD(P)-binding Rossmann-like Domain"/>
    <property type="match status" value="1"/>
</dbReference>
<dbReference type="GO" id="GO:0006139">
    <property type="term" value="P:nucleobase-containing compound metabolic process"/>
    <property type="evidence" value="ECO:0007669"/>
    <property type="project" value="InterPro"/>
</dbReference>
<evidence type="ECO:0000256" key="4">
    <source>
        <dbReference type="SAM" id="Coils"/>
    </source>
</evidence>
<evidence type="ECO:0000256" key="2">
    <source>
        <dbReference type="ARBA" id="ARBA00022741"/>
    </source>
</evidence>
<dbReference type="OMA" id="HAYVITP"/>
<dbReference type="InterPro" id="IPR036291">
    <property type="entry name" value="NAD(P)-bd_dom_sf"/>
</dbReference>
<keyword evidence="7" id="KW-1185">Reference proteome</keyword>
<dbReference type="InterPro" id="IPR027417">
    <property type="entry name" value="P-loop_NTPase"/>
</dbReference>
<accession>A0A3Q2DNN2</accession>
<dbReference type="InterPro" id="IPR047499">
    <property type="entry name" value="DD_AK7"/>
</dbReference>
<evidence type="ECO:0000313" key="6">
    <source>
        <dbReference type="Ensembl" id="ENSCVAP00000021361.1"/>
    </source>
</evidence>
<dbReference type="STRING" id="28743.ENSCVAP00000021361"/>
<evidence type="ECO:0000313" key="7">
    <source>
        <dbReference type="Proteomes" id="UP000265020"/>
    </source>
</evidence>
<dbReference type="CDD" id="cd01428">
    <property type="entry name" value="ADK"/>
    <property type="match status" value="1"/>
</dbReference>
<organism evidence="6 7">
    <name type="scientific">Cyprinodon variegatus</name>
    <name type="common">Sheepshead minnow</name>
    <dbReference type="NCBI Taxonomy" id="28743"/>
    <lineage>
        <taxon>Eukaryota</taxon>
        <taxon>Metazoa</taxon>
        <taxon>Chordata</taxon>
        <taxon>Craniata</taxon>
        <taxon>Vertebrata</taxon>
        <taxon>Euteleostomi</taxon>
        <taxon>Actinopterygii</taxon>
        <taxon>Neopterygii</taxon>
        <taxon>Teleostei</taxon>
        <taxon>Neoteleostei</taxon>
        <taxon>Acanthomorphata</taxon>
        <taxon>Ovalentaria</taxon>
        <taxon>Atherinomorphae</taxon>
        <taxon>Cyprinodontiformes</taxon>
        <taxon>Cyprinodontidae</taxon>
        <taxon>Cyprinodon</taxon>
    </lineage>
</organism>
<dbReference type="InterPro" id="IPR007858">
    <property type="entry name" value="Dpy-30_motif"/>
</dbReference>
<dbReference type="Pfam" id="PF05186">
    <property type="entry name" value="Dpy-30"/>
    <property type="match status" value="1"/>
</dbReference>
<name>A0A3Q2DNN2_CYPVA</name>
<dbReference type="CDD" id="cd22967">
    <property type="entry name" value="DD_AK7"/>
    <property type="match status" value="1"/>
</dbReference>
<protein>
    <submittedName>
        <fullName evidence="6">Adenylate kinase 7b</fullName>
    </submittedName>
</protein>
<dbReference type="AlphaFoldDB" id="A0A3Q2DNN2"/>
<dbReference type="GeneTree" id="ENSGT00390000015102"/>
<feature type="coiled-coil region" evidence="4">
    <location>
        <begin position="374"/>
        <end position="405"/>
    </location>
</feature>
<keyword evidence="2" id="KW-0547">Nucleotide-binding</keyword>
<dbReference type="GO" id="GO:0005524">
    <property type="term" value="F:ATP binding"/>
    <property type="evidence" value="ECO:0007669"/>
    <property type="project" value="InterPro"/>
</dbReference>
<dbReference type="Pfam" id="PF00406">
    <property type="entry name" value="ADK"/>
    <property type="match status" value="1"/>
</dbReference>
<sequence length="639" mass="74245">MAESQVLKRKLIPKRVFLNNIDSYSSSNIAEVFLDCKVALFDFVNHIYRRILQSLHCRKKKKKLEKRDCCEEQLLSKLMECHIVIYNISQDAEQVEEATWAVTALHNQIEHFSSPKLFILISTVMTWASTILRDPDPERPLSDDFFYCRRPHPRFKQHIDLEKMVVKMGKSVFPTYVVASGLQYGMGEHIFHYFFKVFSQKAEISVFGDGKNFVPTIHIRDLARVLQNVIEHKPRPYYLLAVDSSHSSFEELVKAVSSALGPGKIRKRPFADIYLIEDFSDMEIHSLQVNLRMDAETIRNLFSINWHCEFGLVENVELVVEEYRQARGLLPLRLCILGPPAVGKSTFSMQICKHYKLHHITLKDTISEAIARLVTEDEELLSHLKDNLENDEEQIQLLKEKLLSTPCRNQGYVLDGFPSTSEQAEKLFGGIWINLELLLLAAEFLLCLDASDSFLTDRVINLPKEVVQELNYESEQFLRRLSIYRKNNQEDKTVLNFFEELNVRHVHLEITSGEEPAISLLMQTIFSTVGSPRTYAPTCRGLEEAEEKMRKEAEKRAEEEQREEEEARSRAANWEEWQVKLEEERHLEGLTVQMRSYLMEHVMPTLSQGLAECYRANPPDPLDFLAEYLFRNNPFDHPK</sequence>
<reference evidence="6" key="2">
    <citation type="submission" date="2025-09" db="UniProtKB">
        <authorList>
            <consortium name="Ensembl"/>
        </authorList>
    </citation>
    <scope>IDENTIFICATION</scope>
</reference>
<keyword evidence="1" id="KW-0808">Transferase</keyword>
<dbReference type="SUPFAM" id="SSF52540">
    <property type="entry name" value="P-loop containing nucleoside triphosphate hydrolases"/>
    <property type="match status" value="1"/>
</dbReference>
<evidence type="ECO:0000256" key="3">
    <source>
        <dbReference type="ARBA" id="ARBA00022777"/>
    </source>
</evidence>
<feature type="region of interest" description="Disordered" evidence="5">
    <location>
        <begin position="546"/>
        <end position="569"/>
    </location>
</feature>
<dbReference type="GO" id="GO:0019205">
    <property type="term" value="F:nucleobase-containing compound kinase activity"/>
    <property type="evidence" value="ECO:0007669"/>
    <property type="project" value="InterPro"/>
</dbReference>
<dbReference type="InterPro" id="IPR000850">
    <property type="entry name" value="Adenylat/UMP-CMP_kin"/>
</dbReference>
<dbReference type="PANTHER" id="PTHR23359">
    <property type="entry name" value="NUCLEOTIDE KINASE"/>
    <property type="match status" value="1"/>
</dbReference>
<dbReference type="SUPFAM" id="SSF51735">
    <property type="entry name" value="NAD(P)-binding Rossmann-fold domains"/>
    <property type="match status" value="1"/>
</dbReference>
<keyword evidence="3" id="KW-0418">Kinase</keyword>
<evidence type="ECO:0000256" key="1">
    <source>
        <dbReference type="ARBA" id="ARBA00022679"/>
    </source>
</evidence>
<keyword evidence="4" id="KW-0175">Coiled coil</keyword>
<dbReference type="Ensembl" id="ENSCVAT00000011996.1">
    <property type="protein sequence ID" value="ENSCVAP00000021361.1"/>
    <property type="gene ID" value="ENSCVAG00000003364.1"/>
</dbReference>
<dbReference type="Proteomes" id="UP000265020">
    <property type="component" value="Unassembled WGS sequence"/>
</dbReference>
<dbReference type="Gene3D" id="3.40.50.300">
    <property type="entry name" value="P-loop containing nucleotide triphosphate hydrolases"/>
    <property type="match status" value="1"/>
</dbReference>
<dbReference type="PRINTS" id="PR00094">
    <property type="entry name" value="ADENYLTKNASE"/>
</dbReference>